<dbReference type="InterPro" id="IPR043128">
    <property type="entry name" value="Rev_trsase/Diguanyl_cyclase"/>
</dbReference>
<feature type="transmembrane region" description="Helical" evidence="3">
    <location>
        <begin position="12"/>
        <end position="30"/>
    </location>
</feature>
<dbReference type="CDD" id="cd01949">
    <property type="entry name" value="GGDEF"/>
    <property type="match status" value="1"/>
</dbReference>
<dbReference type="EMBL" id="JAZHGC010000022">
    <property type="protein sequence ID" value="MEM5288989.1"/>
    <property type="molecule type" value="Genomic_DNA"/>
</dbReference>
<protein>
    <recommendedName>
        <fullName evidence="1">diguanylate cyclase</fullName>
        <ecNumber evidence="1">2.7.7.65</ecNumber>
    </recommendedName>
</protein>
<feature type="transmembrane region" description="Helical" evidence="3">
    <location>
        <begin position="95"/>
        <end position="117"/>
    </location>
</feature>
<proteinExistence type="predicted"/>
<feature type="transmembrane region" description="Helical" evidence="3">
    <location>
        <begin position="37"/>
        <end position="57"/>
    </location>
</feature>
<evidence type="ECO:0000256" key="1">
    <source>
        <dbReference type="ARBA" id="ARBA00012528"/>
    </source>
</evidence>
<dbReference type="PANTHER" id="PTHR45138">
    <property type="entry name" value="REGULATORY COMPONENTS OF SENSORY TRANSDUCTION SYSTEM"/>
    <property type="match status" value="1"/>
</dbReference>
<keyword evidence="6" id="KW-1185">Reference proteome</keyword>
<dbReference type="InterPro" id="IPR029787">
    <property type="entry name" value="Nucleotide_cyclase"/>
</dbReference>
<dbReference type="PANTHER" id="PTHR45138:SF9">
    <property type="entry name" value="DIGUANYLATE CYCLASE DGCM-RELATED"/>
    <property type="match status" value="1"/>
</dbReference>
<dbReference type="NCBIfam" id="TIGR00254">
    <property type="entry name" value="GGDEF"/>
    <property type="match status" value="1"/>
</dbReference>
<evidence type="ECO:0000259" key="4">
    <source>
        <dbReference type="PROSITE" id="PS50887"/>
    </source>
</evidence>
<dbReference type="InterPro" id="IPR050469">
    <property type="entry name" value="Diguanylate_Cyclase"/>
</dbReference>
<keyword evidence="3" id="KW-1133">Transmembrane helix</keyword>
<keyword evidence="3" id="KW-0812">Transmembrane</keyword>
<organism evidence="5 6">
    <name type="scientific">Paraburkholderia sabiae</name>
    <dbReference type="NCBI Taxonomy" id="273251"/>
    <lineage>
        <taxon>Bacteria</taxon>
        <taxon>Pseudomonadati</taxon>
        <taxon>Pseudomonadota</taxon>
        <taxon>Betaproteobacteria</taxon>
        <taxon>Burkholderiales</taxon>
        <taxon>Burkholderiaceae</taxon>
        <taxon>Paraburkholderia</taxon>
    </lineage>
</organism>
<keyword evidence="5" id="KW-0808">Transferase</keyword>
<keyword evidence="5" id="KW-0548">Nucleotidyltransferase</keyword>
<dbReference type="Proteomes" id="UP001494588">
    <property type="component" value="Unassembled WGS sequence"/>
</dbReference>
<gene>
    <name evidence="5" type="ORF">V4C55_24965</name>
</gene>
<evidence type="ECO:0000256" key="2">
    <source>
        <dbReference type="ARBA" id="ARBA00034247"/>
    </source>
</evidence>
<feature type="transmembrane region" description="Helical" evidence="3">
    <location>
        <begin position="63"/>
        <end position="83"/>
    </location>
</feature>
<dbReference type="PROSITE" id="PS50887">
    <property type="entry name" value="GGDEF"/>
    <property type="match status" value="1"/>
</dbReference>
<dbReference type="Pfam" id="PF00990">
    <property type="entry name" value="GGDEF"/>
    <property type="match status" value="1"/>
</dbReference>
<evidence type="ECO:0000256" key="3">
    <source>
        <dbReference type="SAM" id="Phobius"/>
    </source>
</evidence>
<dbReference type="SMART" id="SM00267">
    <property type="entry name" value="GGDEF"/>
    <property type="match status" value="1"/>
</dbReference>
<feature type="domain" description="GGDEF" evidence="4">
    <location>
        <begin position="256"/>
        <end position="383"/>
    </location>
</feature>
<comment type="caution">
    <text evidence="5">The sequence shown here is derived from an EMBL/GenBank/DDBJ whole genome shotgun (WGS) entry which is preliminary data.</text>
</comment>
<dbReference type="RefSeq" id="WP_201653722.1">
    <property type="nucleotide sequence ID" value="NZ_CAJHCS010000018.1"/>
</dbReference>
<dbReference type="GO" id="GO:0052621">
    <property type="term" value="F:diguanylate cyclase activity"/>
    <property type="evidence" value="ECO:0007669"/>
    <property type="project" value="UniProtKB-EC"/>
</dbReference>
<reference evidence="5 6" key="1">
    <citation type="submission" date="2024-01" db="EMBL/GenBank/DDBJ databases">
        <title>The diversity of rhizobia nodulating Mimosa spp. in eleven states of Brazil covering several biomes is determined by host plant, location, and edaphic factors.</title>
        <authorList>
            <person name="Rouws L."/>
            <person name="Barauna A."/>
            <person name="Beukes C."/>
            <person name="De Faria S.M."/>
            <person name="Gross E."/>
            <person name="Dos Reis Junior F.B."/>
            <person name="Simon M."/>
            <person name="Maluk M."/>
            <person name="Odee D.W."/>
            <person name="Kenicer G."/>
            <person name="Young J.P.W."/>
            <person name="Reis V.M."/>
            <person name="Zilli J."/>
            <person name="James E.K."/>
        </authorList>
    </citation>
    <scope>NUCLEOTIDE SEQUENCE [LARGE SCALE GENOMIC DNA]</scope>
    <source>
        <strain evidence="5 6">JPY77</strain>
    </source>
</reference>
<keyword evidence="3" id="KW-0472">Membrane</keyword>
<feature type="transmembrane region" description="Helical" evidence="3">
    <location>
        <begin position="129"/>
        <end position="147"/>
    </location>
</feature>
<evidence type="ECO:0000313" key="5">
    <source>
        <dbReference type="EMBL" id="MEM5288989.1"/>
    </source>
</evidence>
<dbReference type="Gene3D" id="3.30.70.270">
    <property type="match status" value="1"/>
</dbReference>
<sequence length="383" mass="40681">MFHTPDTETLRLCSVLSSTAFGLVFALMRFNRPGERYCLHWSASALLYAAVLVGFDFAPGHVFFKSMLLGALAATNMLIVSGLRAFDGKPPFRWWMVLPIAGCVATHIVPATIALAHPRAALVTEVADTLSVAISALIAGAACLVGEPRETGAPGTHALAPPSRGRRLAGIAMLGYLPGYAITLVGYLWTGPGINLLALVPMLSDQLLLGVLNLGLLAMPAERAQQRLRDAALRDPLTGVWNRAGLEAHSQRLIAPGATVLAIDLDHFKQINDRHGHPAGDDVLKALARLAGAEVASLGGEFGRLGGDEFLAVLPASRAPYADACARQIHEACRRHADGLPVWTISIGFSQIEAGDADLHDALHRADSALYRAKVDGRNKVLA</sequence>
<name>A0ABU9QHR8_9BURK</name>
<dbReference type="EC" id="2.7.7.65" evidence="1"/>
<accession>A0ABU9QHR8</accession>
<evidence type="ECO:0000313" key="6">
    <source>
        <dbReference type="Proteomes" id="UP001494588"/>
    </source>
</evidence>
<dbReference type="SUPFAM" id="SSF55073">
    <property type="entry name" value="Nucleotide cyclase"/>
    <property type="match status" value="1"/>
</dbReference>
<feature type="transmembrane region" description="Helical" evidence="3">
    <location>
        <begin position="196"/>
        <end position="219"/>
    </location>
</feature>
<dbReference type="InterPro" id="IPR000160">
    <property type="entry name" value="GGDEF_dom"/>
</dbReference>
<feature type="transmembrane region" description="Helical" evidence="3">
    <location>
        <begin position="168"/>
        <end position="190"/>
    </location>
</feature>
<comment type="catalytic activity">
    <reaction evidence="2">
        <text>2 GTP = 3',3'-c-di-GMP + 2 diphosphate</text>
        <dbReference type="Rhea" id="RHEA:24898"/>
        <dbReference type="ChEBI" id="CHEBI:33019"/>
        <dbReference type="ChEBI" id="CHEBI:37565"/>
        <dbReference type="ChEBI" id="CHEBI:58805"/>
        <dbReference type="EC" id="2.7.7.65"/>
    </reaction>
</comment>